<name>A0AAU7PU10_9FIRM</name>
<reference evidence="1" key="1">
    <citation type="submission" date="2024-06" db="EMBL/GenBank/DDBJ databases">
        <title>Lacrimispora cavernae sp. nov., a novel anaerobe isolated from bat guano pile inside a cave.</title>
        <authorList>
            <person name="Miller S.L."/>
            <person name="Lu N."/>
            <person name="King J."/>
            <person name="Sankaranarayanan K."/>
            <person name="Lawson P.A."/>
        </authorList>
    </citation>
    <scope>NUCLEOTIDE SEQUENCE</scope>
    <source>
        <strain evidence="1">BS-2</strain>
    </source>
</reference>
<evidence type="ECO:0000313" key="1">
    <source>
        <dbReference type="EMBL" id="XBS55236.1"/>
    </source>
</evidence>
<proteinExistence type="predicted"/>
<organism evidence="1">
    <name type="scientific">Lacrimispora sp. BS-2</name>
    <dbReference type="NCBI Taxonomy" id="3151850"/>
    <lineage>
        <taxon>Bacteria</taxon>
        <taxon>Bacillati</taxon>
        <taxon>Bacillota</taxon>
        <taxon>Clostridia</taxon>
        <taxon>Lachnospirales</taxon>
        <taxon>Lachnospiraceae</taxon>
        <taxon>Lacrimispora</taxon>
    </lineage>
</organism>
<dbReference type="AlphaFoldDB" id="A0AAU7PU10"/>
<dbReference type="RefSeq" id="WP_349948968.1">
    <property type="nucleotide sequence ID" value="NZ_CP157940.1"/>
</dbReference>
<protein>
    <submittedName>
        <fullName evidence="1">Uncharacterized protein</fullName>
    </submittedName>
</protein>
<gene>
    <name evidence="1" type="ORF">ABFV83_05390</name>
</gene>
<dbReference type="EMBL" id="CP157940">
    <property type="protein sequence ID" value="XBS55236.1"/>
    <property type="molecule type" value="Genomic_DNA"/>
</dbReference>
<accession>A0AAU7PU10</accession>
<sequence>MNGYGPVNTGFSFRATDNVLIFKKNIETGSHWYGDGADGRRQFDSSR</sequence>